<protein>
    <submittedName>
        <fullName evidence="4">NAD(P)/FAD-dependent oxidoreductase</fullName>
    </submittedName>
</protein>
<dbReference type="EMBL" id="BAAAEI010000010">
    <property type="protein sequence ID" value="GAA0354980.1"/>
    <property type="molecule type" value="Genomic_DNA"/>
</dbReference>
<reference evidence="4 5" key="1">
    <citation type="journal article" date="2019" name="Int. J. Syst. Evol. Microbiol.">
        <title>The Global Catalogue of Microorganisms (GCM) 10K type strain sequencing project: providing services to taxonomists for standard genome sequencing and annotation.</title>
        <authorList>
            <consortium name="The Broad Institute Genomics Platform"/>
            <consortium name="The Broad Institute Genome Sequencing Center for Infectious Disease"/>
            <person name="Wu L."/>
            <person name="Ma J."/>
        </authorList>
    </citation>
    <scope>NUCLEOTIDE SEQUENCE [LARGE SCALE GENOMIC DNA]</scope>
    <source>
        <strain evidence="4 5">JCM 13378</strain>
    </source>
</reference>
<dbReference type="Pfam" id="PF07992">
    <property type="entry name" value="Pyr_redox_2"/>
    <property type="match status" value="2"/>
</dbReference>
<keyword evidence="2" id="KW-0560">Oxidoreductase</keyword>
<gene>
    <name evidence="4" type="ORF">GCM10009092_19050</name>
</gene>
<keyword evidence="5" id="KW-1185">Reference proteome</keyword>
<dbReference type="RefSeq" id="WP_343844486.1">
    <property type="nucleotide sequence ID" value="NZ_BAAAEI010000010.1"/>
</dbReference>
<evidence type="ECO:0000313" key="4">
    <source>
        <dbReference type="EMBL" id="GAA0354980.1"/>
    </source>
</evidence>
<comment type="caution">
    <text evidence="4">The sequence shown here is derived from an EMBL/GenBank/DDBJ whole genome shotgun (WGS) entry which is preliminary data.</text>
</comment>
<dbReference type="PANTHER" id="PTHR48105">
    <property type="entry name" value="THIOREDOXIN REDUCTASE 1-RELATED-RELATED"/>
    <property type="match status" value="1"/>
</dbReference>
<dbReference type="SUPFAM" id="SSF51905">
    <property type="entry name" value="FAD/NAD(P)-binding domain"/>
    <property type="match status" value="1"/>
</dbReference>
<dbReference type="PRINTS" id="PR00469">
    <property type="entry name" value="PNDRDTASEII"/>
</dbReference>
<dbReference type="InterPro" id="IPR050097">
    <property type="entry name" value="Ferredoxin-NADP_redctase_2"/>
</dbReference>
<sequence length="303" mass="32440">MKFDVMIIGGSFAGLSAAMQLVRAQKQVLVIDGAKPRNRFAAHSHGFFTLDGESPATIRDKALTKLQAYPGFSLLEAEVVDVKKVGTGFRAETANGEHMAAAKVILATGVKDELPDIPGLPERWGKTVIHCPYCHGYENKNVPLGVLATSEFSIHQAKLAPDWGPTTYFTQGQFSPDSDARQMLEKRGVQIEESPVIELLGTAPQILAVRLADGRELPIQALYVGPNTQMASTLGKQLGCAFEPGFMGPVVKVDECQQTTVAGVYAAGDMAIPMQNATLASASGVMTGVHVHHALIQMQLDSK</sequence>
<dbReference type="PRINTS" id="PR00368">
    <property type="entry name" value="FADPNR"/>
</dbReference>
<evidence type="ECO:0000259" key="3">
    <source>
        <dbReference type="Pfam" id="PF07992"/>
    </source>
</evidence>
<organism evidence="4 5">
    <name type="scientific">Bowmanella denitrificans</name>
    <dbReference type="NCBI Taxonomy" id="366582"/>
    <lineage>
        <taxon>Bacteria</taxon>
        <taxon>Pseudomonadati</taxon>
        <taxon>Pseudomonadota</taxon>
        <taxon>Gammaproteobacteria</taxon>
        <taxon>Alteromonadales</taxon>
        <taxon>Alteromonadaceae</taxon>
        <taxon>Bowmanella</taxon>
    </lineage>
</organism>
<evidence type="ECO:0000256" key="1">
    <source>
        <dbReference type="ARBA" id="ARBA00022630"/>
    </source>
</evidence>
<dbReference type="InterPro" id="IPR036188">
    <property type="entry name" value="FAD/NAD-bd_sf"/>
</dbReference>
<evidence type="ECO:0000313" key="5">
    <source>
        <dbReference type="Proteomes" id="UP001501757"/>
    </source>
</evidence>
<accession>A0ABN0X4P8</accession>
<name>A0ABN0X4P8_9ALTE</name>
<evidence type="ECO:0000256" key="2">
    <source>
        <dbReference type="ARBA" id="ARBA00023002"/>
    </source>
</evidence>
<dbReference type="InterPro" id="IPR023753">
    <property type="entry name" value="FAD/NAD-binding_dom"/>
</dbReference>
<feature type="domain" description="FAD/NAD(P)-binding" evidence="3">
    <location>
        <begin position="181"/>
        <end position="283"/>
    </location>
</feature>
<dbReference type="Proteomes" id="UP001501757">
    <property type="component" value="Unassembled WGS sequence"/>
</dbReference>
<keyword evidence="1" id="KW-0285">Flavoprotein</keyword>
<dbReference type="Gene3D" id="3.50.50.60">
    <property type="entry name" value="FAD/NAD(P)-binding domain"/>
    <property type="match status" value="2"/>
</dbReference>
<feature type="domain" description="FAD/NAD(P)-binding" evidence="3">
    <location>
        <begin position="3"/>
        <end position="143"/>
    </location>
</feature>
<proteinExistence type="predicted"/>